<dbReference type="FunFam" id="3.30.300.20:FF:000005">
    <property type="entry name" value="Transcription termination/antitermination protein NusA"/>
    <property type="match status" value="1"/>
</dbReference>
<evidence type="ECO:0000313" key="10">
    <source>
        <dbReference type="Proteomes" id="UP000177925"/>
    </source>
</evidence>
<evidence type="ECO:0000256" key="5">
    <source>
        <dbReference type="ARBA" id="ARBA00023015"/>
    </source>
</evidence>
<dbReference type="FunFam" id="3.30.300.20:FF:000002">
    <property type="entry name" value="Transcription termination/antitermination protein NusA"/>
    <property type="match status" value="1"/>
</dbReference>
<dbReference type="Gene3D" id="1.10.150.20">
    <property type="entry name" value="5' to 3' exonuclease, C-terminal subdomain"/>
    <property type="match status" value="2"/>
</dbReference>
<dbReference type="Pfam" id="PF00575">
    <property type="entry name" value="S1"/>
    <property type="match status" value="1"/>
</dbReference>
<dbReference type="InterPro" id="IPR015946">
    <property type="entry name" value="KH_dom-like_a/b"/>
</dbReference>
<keyword evidence="3 7" id="KW-0889">Transcription antitermination</keyword>
<evidence type="ECO:0000259" key="8">
    <source>
        <dbReference type="PROSITE" id="PS50126"/>
    </source>
</evidence>
<comment type="caution">
    <text evidence="9">The sequence shown here is derived from an EMBL/GenBank/DDBJ whole genome shotgun (WGS) entry which is preliminary data.</text>
</comment>
<dbReference type="SMART" id="SM00322">
    <property type="entry name" value="KH"/>
    <property type="match status" value="2"/>
</dbReference>
<dbReference type="Gene3D" id="2.40.50.140">
    <property type="entry name" value="Nucleic acid-binding proteins"/>
    <property type="match status" value="1"/>
</dbReference>
<dbReference type="HAMAP" id="MF_00945_B">
    <property type="entry name" value="NusA_B"/>
    <property type="match status" value="1"/>
</dbReference>
<dbReference type="Proteomes" id="UP000177925">
    <property type="component" value="Unassembled WGS sequence"/>
</dbReference>
<evidence type="ECO:0000256" key="4">
    <source>
        <dbReference type="ARBA" id="ARBA00022884"/>
    </source>
</evidence>
<dbReference type="STRING" id="1817758.A2150_03635"/>
<sequence>MSSEILMVADAVSREKGVEREVIFQALEAALATATRKRHKEDIDVRVAIHRTTGAYDTFRRWEVLPDETEVVEFPDKQLRLTEARERVPDIEVGGFVEEPLEPVTFGRIAAQAAKQVIVQKVREAEREQIITNFKDRKGTLVTGVVKRLERGEAIIDLGAAEALLPKTATIPHEGLRPGDRIRAYLEDVYSTPRGPQLFLSRTAPQLVIELFKLEVPEAGEGLITIHHAARDPGLRAKIAVSTKDQRIDPIGACVGMRGMRVQSVSNELAGERVDIILWSPDPAQFVINALAPAEVQSIVVDEESHSMDVIVDEAQLAQSIGRGGQNVRLASELTGWEINVMTEETASEKGATESANTVEMFKEQLGVDDNVANILVREGYTSLDEVAYVPKQELAAIEEFDEDLVEELRNRARDVLLTKAIALEEKIDMAEPAKDLLGVEGMDEHTAHLLASHGITSMEDLAEQSVDELIEIEGIDEERAKVLIMAARAPWFANEAQQ</sequence>
<dbReference type="SUPFAM" id="SSF54814">
    <property type="entry name" value="Prokaryotic type KH domain (KH-domain type II)"/>
    <property type="match status" value="2"/>
</dbReference>
<dbReference type="InterPro" id="IPR010213">
    <property type="entry name" value="TF_NusA"/>
</dbReference>
<dbReference type="GO" id="GO:0031564">
    <property type="term" value="P:transcription antitermination"/>
    <property type="evidence" value="ECO:0007669"/>
    <property type="project" value="UniProtKB-UniRule"/>
</dbReference>
<dbReference type="InterPro" id="IPR013735">
    <property type="entry name" value="TF_NusA_N"/>
</dbReference>
<dbReference type="GO" id="GO:0003723">
    <property type="term" value="F:RNA binding"/>
    <property type="evidence" value="ECO:0007669"/>
    <property type="project" value="UniProtKB-UniRule"/>
</dbReference>
<dbReference type="AlphaFoldDB" id="A0A1F6TC24"/>
<dbReference type="Pfam" id="PF08529">
    <property type="entry name" value="NusA_N"/>
    <property type="match status" value="1"/>
</dbReference>
<evidence type="ECO:0000313" key="9">
    <source>
        <dbReference type="EMBL" id="OGI42687.1"/>
    </source>
</evidence>
<dbReference type="EMBL" id="MFSS01000082">
    <property type="protein sequence ID" value="OGI42687.1"/>
    <property type="molecule type" value="Genomic_DNA"/>
</dbReference>
<dbReference type="PANTHER" id="PTHR22648">
    <property type="entry name" value="TRANSCRIPTION TERMINATION FACTOR NUSA"/>
    <property type="match status" value="1"/>
</dbReference>
<dbReference type="SUPFAM" id="SSF47794">
    <property type="entry name" value="Rad51 N-terminal domain-like"/>
    <property type="match status" value="2"/>
</dbReference>
<keyword evidence="4 7" id="KW-0694">RNA-binding</keyword>
<dbReference type="GO" id="GO:0006353">
    <property type="term" value="P:DNA-templated transcription termination"/>
    <property type="evidence" value="ECO:0007669"/>
    <property type="project" value="UniProtKB-UniRule"/>
</dbReference>
<dbReference type="FunFam" id="2.40.50.140:FF:000058">
    <property type="entry name" value="Transcription termination/antitermination protein NusA"/>
    <property type="match status" value="1"/>
</dbReference>
<comment type="similarity">
    <text evidence="7">Belongs to the NusA family.</text>
</comment>
<evidence type="ECO:0000256" key="7">
    <source>
        <dbReference type="HAMAP-Rule" id="MF_00945"/>
    </source>
</evidence>
<dbReference type="CDD" id="cd22529">
    <property type="entry name" value="KH-II_NusA_rpt2"/>
    <property type="match status" value="1"/>
</dbReference>
<comment type="subunit">
    <text evidence="7">Monomer. Binds directly to the core enzyme of the DNA-dependent RNA polymerase and to nascent RNA.</text>
</comment>
<dbReference type="InterPro" id="IPR025249">
    <property type="entry name" value="TF_NusA_KH_1st"/>
</dbReference>
<reference evidence="9 10" key="1">
    <citation type="journal article" date="2016" name="Nat. Commun.">
        <title>Thousands of microbial genomes shed light on interconnected biogeochemical processes in an aquifer system.</title>
        <authorList>
            <person name="Anantharaman K."/>
            <person name="Brown C.T."/>
            <person name="Hug L.A."/>
            <person name="Sharon I."/>
            <person name="Castelle C.J."/>
            <person name="Probst A.J."/>
            <person name="Thomas B.C."/>
            <person name="Singh A."/>
            <person name="Wilkins M.J."/>
            <person name="Karaoz U."/>
            <person name="Brodie E.L."/>
            <person name="Williams K.H."/>
            <person name="Hubbard S.S."/>
            <person name="Banfield J.F."/>
        </authorList>
    </citation>
    <scope>NUCLEOTIDE SEQUENCE [LARGE SCALE GENOMIC DNA]</scope>
</reference>
<evidence type="ECO:0000256" key="6">
    <source>
        <dbReference type="ARBA" id="ARBA00023163"/>
    </source>
</evidence>
<dbReference type="PROSITE" id="PS50084">
    <property type="entry name" value="KH_TYPE_1"/>
    <property type="match status" value="1"/>
</dbReference>
<dbReference type="Gene3D" id="3.30.300.20">
    <property type="match status" value="2"/>
</dbReference>
<dbReference type="InterPro" id="IPR010995">
    <property type="entry name" value="DNA_repair_Rad51/TF_NusA_a-hlx"/>
</dbReference>
<dbReference type="InterPro" id="IPR009019">
    <property type="entry name" value="KH_sf_prok-type"/>
</dbReference>
<keyword evidence="1 7" id="KW-0806">Transcription termination</keyword>
<dbReference type="InterPro" id="IPR036555">
    <property type="entry name" value="NusA_N_sf"/>
</dbReference>
<dbReference type="InterPro" id="IPR004087">
    <property type="entry name" value="KH_dom"/>
</dbReference>
<feature type="domain" description="S1 motif" evidence="8">
    <location>
        <begin position="139"/>
        <end position="203"/>
    </location>
</feature>
<dbReference type="GO" id="GO:0003700">
    <property type="term" value="F:DNA-binding transcription factor activity"/>
    <property type="evidence" value="ECO:0007669"/>
    <property type="project" value="InterPro"/>
</dbReference>
<dbReference type="Gene3D" id="3.30.1480.10">
    <property type="entry name" value="NusA, N-terminal domain"/>
    <property type="match status" value="1"/>
</dbReference>
<dbReference type="CDD" id="cd04455">
    <property type="entry name" value="S1_NusA"/>
    <property type="match status" value="1"/>
</dbReference>
<dbReference type="Pfam" id="PF26594">
    <property type="entry name" value="KH_NusA_2nd"/>
    <property type="match status" value="1"/>
</dbReference>
<dbReference type="SUPFAM" id="SSF50249">
    <property type="entry name" value="Nucleic acid-binding proteins"/>
    <property type="match status" value="1"/>
</dbReference>
<proteinExistence type="inferred from homology"/>
<protein>
    <recommendedName>
        <fullName evidence="7">Transcription termination/antitermination protein NusA</fullName>
    </recommendedName>
</protein>
<dbReference type="SMART" id="SM00316">
    <property type="entry name" value="S1"/>
    <property type="match status" value="1"/>
</dbReference>
<dbReference type="PANTHER" id="PTHR22648:SF0">
    <property type="entry name" value="TRANSCRIPTION TERMINATION_ANTITERMINATION PROTEIN NUSA"/>
    <property type="match status" value="1"/>
</dbReference>
<keyword evidence="6 7" id="KW-0804">Transcription</keyword>
<dbReference type="PROSITE" id="PS50126">
    <property type="entry name" value="S1"/>
    <property type="match status" value="1"/>
</dbReference>
<dbReference type="InterPro" id="IPR003029">
    <property type="entry name" value="S1_domain"/>
</dbReference>
<dbReference type="InterPro" id="IPR030842">
    <property type="entry name" value="TF_NusA_bacterial"/>
</dbReference>
<gene>
    <name evidence="7 9" type="primary">nusA</name>
    <name evidence="9" type="ORF">A2150_03635</name>
</gene>
<dbReference type="SUPFAM" id="SSF69705">
    <property type="entry name" value="Transcription factor NusA, N-terminal domain"/>
    <property type="match status" value="1"/>
</dbReference>
<dbReference type="Pfam" id="PF14520">
    <property type="entry name" value="HHH_5"/>
    <property type="match status" value="1"/>
</dbReference>
<organism evidence="9 10">
    <name type="scientific">Candidatus Muproteobacteria bacterium RBG_16_64_11</name>
    <dbReference type="NCBI Taxonomy" id="1817758"/>
    <lineage>
        <taxon>Bacteria</taxon>
        <taxon>Pseudomonadati</taxon>
        <taxon>Pseudomonadota</taxon>
        <taxon>Candidatus Muproteobacteria</taxon>
    </lineage>
</organism>
<keyword evidence="5 7" id="KW-0805">Transcription regulation</keyword>
<evidence type="ECO:0000256" key="3">
    <source>
        <dbReference type="ARBA" id="ARBA00022814"/>
    </source>
</evidence>
<dbReference type="InterPro" id="IPR010214">
    <property type="entry name" value="Tscrpt_termin_fac_NusA_C_rpt"/>
</dbReference>
<evidence type="ECO:0000256" key="1">
    <source>
        <dbReference type="ARBA" id="ARBA00022472"/>
    </source>
</evidence>
<dbReference type="InterPro" id="IPR058582">
    <property type="entry name" value="KH_NusA_2nd"/>
</dbReference>
<comment type="function">
    <text evidence="7">Participates in both transcription termination and antitermination.</text>
</comment>
<dbReference type="CDD" id="cd02134">
    <property type="entry name" value="KH-II_NusA_rpt1"/>
    <property type="match status" value="1"/>
</dbReference>
<dbReference type="Pfam" id="PF13184">
    <property type="entry name" value="KH_NusA_1st"/>
    <property type="match status" value="1"/>
</dbReference>
<dbReference type="GO" id="GO:0000166">
    <property type="term" value="F:nucleotide binding"/>
    <property type="evidence" value="ECO:0007669"/>
    <property type="project" value="InterPro"/>
</dbReference>
<accession>A0A1F6TC24</accession>
<dbReference type="GO" id="GO:0005829">
    <property type="term" value="C:cytosol"/>
    <property type="evidence" value="ECO:0007669"/>
    <property type="project" value="TreeGrafter"/>
</dbReference>
<evidence type="ECO:0000256" key="2">
    <source>
        <dbReference type="ARBA" id="ARBA00022490"/>
    </source>
</evidence>
<dbReference type="NCBIfam" id="TIGR01954">
    <property type="entry name" value="nusA_Cterm_rpt"/>
    <property type="match status" value="2"/>
</dbReference>
<dbReference type="NCBIfam" id="TIGR01953">
    <property type="entry name" value="NusA"/>
    <property type="match status" value="1"/>
</dbReference>
<name>A0A1F6TC24_9PROT</name>
<comment type="subcellular location">
    <subcellularLocation>
        <location evidence="7">Cytoplasm</location>
    </subcellularLocation>
</comment>
<dbReference type="InterPro" id="IPR012340">
    <property type="entry name" value="NA-bd_OB-fold"/>
</dbReference>
<keyword evidence="2 7" id="KW-0963">Cytoplasm</keyword>